<organism evidence="6 7">
    <name type="scientific">Mycena citricolor</name>
    <dbReference type="NCBI Taxonomy" id="2018698"/>
    <lineage>
        <taxon>Eukaryota</taxon>
        <taxon>Fungi</taxon>
        <taxon>Dikarya</taxon>
        <taxon>Basidiomycota</taxon>
        <taxon>Agaricomycotina</taxon>
        <taxon>Agaricomycetes</taxon>
        <taxon>Agaricomycetidae</taxon>
        <taxon>Agaricales</taxon>
        <taxon>Marasmiineae</taxon>
        <taxon>Mycenaceae</taxon>
        <taxon>Mycena</taxon>
    </lineage>
</organism>
<feature type="domain" description="Fatty acid hydroxylase" evidence="5">
    <location>
        <begin position="163"/>
        <end position="299"/>
    </location>
</feature>
<dbReference type="AlphaFoldDB" id="A0AAD2K571"/>
<keyword evidence="2" id="KW-0812">Transmembrane</keyword>
<dbReference type="GO" id="GO:0016491">
    <property type="term" value="F:oxidoreductase activity"/>
    <property type="evidence" value="ECO:0007669"/>
    <property type="project" value="InterPro"/>
</dbReference>
<dbReference type="GO" id="GO:0016020">
    <property type="term" value="C:membrane"/>
    <property type="evidence" value="ECO:0007669"/>
    <property type="project" value="UniProtKB-SubCell"/>
</dbReference>
<dbReference type="GO" id="GO:0008610">
    <property type="term" value="P:lipid biosynthetic process"/>
    <property type="evidence" value="ECO:0007669"/>
    <property type="project" value="InterPro"/>
</dbReference>
<evidence type="ECO:0000259" key="5">
    <source>
        <dbReference type="Pfam" id="PF04116"/>
    </source>
</evidence>
<keyword evidence="3" id="KW-1133">Transmembrane helix</keyword>
<gene>
    <name evidence="6" type="ORF">MYCIT1_LOCUS27185</name>
</gene>
<evidence type="ECO:0000256" key="4">
    <source>
        <dbReference type="ARBA" id="ARBA00023136"/>
    </source>
</evidence>
<keyword evidence="4" id="KW-0472">Membrane</keyword>
<name>A0AAD2K571_9AGAR</name>
<evidence type="ECO:0000313" key="6">
    <source>
        <dbReference type="EMBL" id="CAK5277989.1"/>
    </source>
</evidence>
<dbReference type="EMBL" id="CAVNYO010000421">
    <property type="protein sequence ID" value="CAK5277989.1"/>
    <property type="molecule type" value="Genomic_DNA"/>
</dbReference>
<dbReference type="InterPro" id="IPR050307">
    <property type="entry name" value="Sterol_Desaturase_Related"/>
</dbReference>
<dbReference type="GO" id="GO:0005506">
    <property type="term" value="F:iron ion binding"/>
    <property type="evidence" value="ECO:0007669"/>
    <property type="project" value="InterPro"/>
</dbReference>
<comment type="subcellular location">
    <subcellularLocation>
        <location evidence="1">Membrane</location>
    </subcellularLocation>
</comment>
<comment type="caution">
    <text evidence="6">The sequence shown here is derived from an EMBL/GenBank/DDBJ whole genome shotgun (WGS) entry which is preliminary data.</text>
</comment>
<evidence type="ECO:0000256" key="3">
    <source>
        <dbReference type="ARBA" id="ARBA00022989"/>
    </source>
</evidence>
<sequence>ERLEQASKGSDSLSFPHHHLPQLSSAMAFNSTASAHMASLYGTTDFSSYSWLEQKWAAWYIYMGNPILATGLMSFLLHEIVYFGRCIPWVIIDSIPYFRRWKLQANKIPTAKEQWECTKQVLFSHFMVELPVIWLFHPMAEVFGMRTYEIPFPPLKEMLPQVFLFFVFEDMFHYFAHQALHYGPLYKHIHKIHHKYSAPFGLAAEYAHPAEVAILGTGTIAGPLLYCMITSNLHIVTMYLWIVLRLFQAVDAHSGYDFPWSLQHIVPFWSGAEHHDFHHMAFTNNYSTSFRWCDRIFGTDDKYRIYRARVEAAKKSMANASKADHDELERKLMAEVEAEGLLAEAEVIRNAEKSTKRD</sequence>
<evidence type="ECO:0000256" key="1">
    <source>
        <dbReference type="ARBA" id="ARBA00004370"/>
    </source>
</evidence>
<feature type="non-terminal residue" evidence="6">
    <location>
        <position position="1"/>
    </location>
</feature>
<protein>
    <recommendedName>
        <fullName evidence="5">Fatty acid hydroxylase domain-containing protein</fullName>
    </recommendedName>
</protein>
<keyword evidence="7" id="KW-1185">Reference proteome</keyword>
<reference evidence="6" key="1">
    <citation type="submission" date="2023-11" db="EMBL/GenBank/DDBJ databases">
        <authorList>
            <person name="De Vega J J."/>
            <person name="De Vega J J."/>
        </authorList>
    </citation>
    <scope>NUCLEOTIDE SEQUENCE</scope>
</reference>
<dbReference type="InterPro" id="IPR006694">
    <property type="entry name" value="Fatty_acid_hydroxylase"/>
</dbReference>
<accession>A0AAD2K571</accession>
<dbReference type="Pfam" id="PF04116">
    <property type="entry name" value="FA_hydroxylase"/>
    <property type="match status" value="1"/>
</dbReference>
<proteinExistence type="predicted"/>
<evidence type="ECO:0000313" key="7">
    <source>
        <dbReference type="Proteomes" id="UP001295794"/>
    </source>
</evidence>
<dbReference type="Proteomes" id="UP001295794">
    <property type="component" value="Unassembled WGS sequence"/>
</dbReference>
<evidence type="ECO:0000256" key="2">
    <source>
        <dbReference type="ARBA" id="ARBA00022692"/>
    </source>
</evidence>
<dbReference type="PANTHER" id="PTHR11863">
    <property type="entry name" value="STEROL DESATURASE"/>
    <property type="match status" value="1"/>
</dbReference>